<dbReference type="GO" id="GO:0005886">
    <property type="term" value="C:plasma membrane"/>
    <property type="evidence" value="ECO:0007669"/>
    <property type="project" value="UniProtKB-SubCell"/>
</dbReference>
<dbReference type="PANTHER" id="PTHR36118">
    <property type="entry name" value="ION-TRANSLOCATING OXIDOREDUCTASE COMPLEX SUBUNIT G"/>
    <property type="match status" value="1"/>
</dbReference>
<evidence type="ECO:0000256" key="6">
    <source>
        <dbReference type="HAMAP-Rule" id="MF_00479"/>
    </source>
</evidence>
<keyword evidence="2 6" id="KW-0597">Phosphoprotein</keyword>
<name>A0A1Y4T064_9FIRM</name>
<dbReference type="PIRSF" id="PIRSF006091">
    <property type="entry name" value="E_trnsport_RnfG"/>
    <property type="match status" value="1"/>
</dbReference>
<dbReference type="EC" id="7.-.-.-" evidence="6"/>
<accession>A0A1Y4T064</accession>
<keyword evidence="5 6" id="KW-0249">Electron transport</keyword>
<dbReference type="EMBL" id="NFLJ01000007">
    <property type="protein sequence ID" value="OUQ35589.1"/>
    <property type="molecule type" value="Genomic_DNA"/>
</dbReference>
<feature type="domain" description="FMN-binding" evidence="7">
    <location>
        <begin position="91"/>
        <end position="169"/>
    </location>
</feature>
<keyword evidence="6" id="KW-0812">Transmembrane</keyword>
<proteinExistence type="inferred from homology"/>
<feature type="modified residue" description="FMN phosphoryl threonine" evidence="6">
    <location>
        <position position="152"/>
    </location>
</feature>
<dbReference type="AlphaFoldDB" id="A0A1Y4T064"/>
<keyword evidence="6" id="KW-0472">Membrane</keyword>
<keyword evidence="4 6" id="KW-0288">FMN</keyword>
<keyword evidence="6" id="KW-1278">Translocase</keyword>
<evidence type="ECO:0000256" key="4">
    <source>
        <dbReference type="ARBA" id="ARBA00022643"/>
    </source>
</evidence>
<evidence type="ECO:0000313" key="9">
    <source>
        <dbReference type="Proteomes" id="UP000195305"/>
    </source>
</evidence>
<gene>
    <name evidence="6" type="primary">rnfG</name>
    <name evidence="8" type="ORF">B5E75_03535</name>
</gene>
<evidence type="ECO:0000256" key="1">
    <source>
        <dbReference type="ARBA" id="ARBA00022448"/>
    </source>
</evidence>
<sequence length="174" mass="18375">MKKILKLTVFLAIVAGLAGGALSFVNGMTDPIIQEQKIASVKENLVKIYTSGEEFKALDVSLSDYDALSAVYEADKGGSPVGYIYETAAQGYGGEVKTLIALDKDGTYKGLQILDCSSETPGIGDQITGESFINSVVGKNIGDSIDTISGATFSSTAVIEGIEQATQHYNENFK</sequence>
<keyword evidence="6" id="KW-1133">Transmembrane helix</keyword>
<organism evidence="8 9">
    <name type="scientific">Massilimicrobiota timonensis</name>
    <dbReference type="NCBI Taxonomy" id="1776392"/>
    <lineage>
        <taxon>Bacteria</taxon>
        <taxon>Bacillati</taxon>
        <taxon>Bacillota</taxon>
        <taxon>Erysipelotrichia</taxon>
        <taxon>Erysipelotrichales</taxon>
        <taxon>Erysipelotrichaceae</taxon>
        <taxon>Massilimicrobiota</taxon>
    </lineage>
</organism>
<evidence type="ECO:0000259" key="7">
    <source>
        <dbReference type="SMART" id="SM00900"/>
    </source>
</evidence>
<dbReference type="InterPro" id="IPR007329">
    <property type="entry name" value="FMN-bd"/>
</dbReference>
<dbReference type="Pfam" id="PF04205">
    <property type="entry name" value="FMN_bind"/>
    <property type="match status" value="1"/>
</dbReference>
<protein>
    <recommendedName>
        <fullName evidence="6">Ion-translocating oxidoreductase complex subunit G</fullName>
        <ecNumber evidence="6">7.-.-.-</ecNumber>
    </recommendedName>
    <alternativeName>
        <fullName evidence="6">Rnf electron transport complex subunit G</fullName>
    </alternativeName>
</protein>
<comment type="subunit">
    <text evidence="6">The complex is composed of six subunits: RnfA, RnfB, RnfC, RnfD, RnfE and RnfG.</text>
</comment>
<dbReference type="OrthoDB" id="9794010at2"/>
<dbReference type="GO" id="GO:0009055">
    <property type="term" value="F:electron transfer activity"/>
    <property type="evidence" value="ECO:0007669"/>
    <property type="project" value="InterPro"/>
</dbReference>
<comment type="similarity">
    <text evidence="6">Belongs to the RnfG family.</text>
</comment>
<evidence type="ECO:0000313" key="8">
    <source>
        <dbReference type="EMBL" id="OUQ35589.1"/>
    </source>
</evidence>
<keyword evidence="6" id="KW-1003">Cell membrane</keyword>
<keyword evidence="3 6" id="KW-0285">Flavoprotein</keyword>
<dbReference type="HAMAP" id="MF_00479">
    <property type="entry name" value="RsxG_RnfG"/>
    <property type="match status" value="1"/>
</dbReference>
<dbReference type="GO" id="GO:0010181">
    <property type="term" value="F:FMN binding"/>
    <property type="evidence" value="ECO:0007669"/>
    <property type="project" value="InterPro"/>
</dbReference>
<comment type="caution">
    <text evidence="8">The sequence shown here is derived from an EMBL/GenBank/DDBJ whole genome shotgun (WGS) entry which is preliminary data.</text>
</comment>
<evidence type="ECO:0000256" key="5">
    <source>
        <dbReference type="ARBA" id="ARBA00022982"/>
    </source>
</evidence>
<keyword evidence="9" id="KW-1185">Reference proteome</keyword>
<reference evidence="8 9" key="1">
    <citation type="journal article" date="2018" name="BMC Genomics">
        <title>Whole genome sequencing and function prediction of 133 gut anaerobes isolated from chicken caecum in pure cultures.</title>
        <authorList>
            <person name="Medvecky M."/>
            <person name="Cejkova D."/>
            <person name="Polansky O."/>
            <person name="Karasova D."/>
            <person name="Kubasova T."/>
            <person name="Cizek A."/>
            <person name="Rychlik I."/>
        </authorList>
    </citation>
    <scope>NUCLEOTIDE SEQUENCE [LARGE SCALE GENOMIC DNA]</scope>
    <source>
        <strain evidence="8 9">An13</strain>
    </source>
</reference>
<comment type="function">
    <text evidence="6">Part of a membrane-bound complex that couples electron transfer with translocation of ions across the membrane.</text>
</comment>
<evidence type="ECO:0000256" key="2">
    <source>
        <dbReference type="ARBA" id="ARBA00022553"/>
    </source>
</evidence>
<dbReference type="Proteomes" id="UP000195305">
    <property type="component" value="Unassembled WGS sequence"/>
</dbReference>
<comment type="cofactor">
    <cofactor evidence="6">
        <name>FMN</name>
        <dbReference type="ChEBI" id="CHEBI:58210"/>
    </cofactor>
</comment>
<dbReference type="GO" id="GO:0022900">
    <property type="term" value="P:electron transport chain"/>
    <property type="evidence" value="ECO:0007669"/>
    <property type="project" value="UniProtKB-UniRule"/>
</dbReference>
<dbReference type="InterPro" id="IPR010209">
    <property type="entry name" value="Ion_transpt_RnfG/RsxG"/>
</dbReference>
<dbReference type="PANTHER" id="PTHR36118:SF1">
    <property type="entry name" value="ION-TRANSLOCATING OXIDOREDUCTASE COMPLEX SUBUNIT G"/>
    <property type="match status" value="1"/>
</dbReference>
<dbReference type="SMART" id="SM00900">
    <property type="entry name" value="FMN_bind"/>
    <property type="match status" value="1"/>
</dbReference>
<dbReference type="RefSeq" id="WP_087357404.1">
    <property type="nucleotide sequence ID" value="NZ_AP031415.1"/>
</dbReference>
<comment type="subcellular location">
    <subcellularLocation>
        <location evidence="6">Cell membrane</location>
        <topology evidence="6">Single-pass membrane protein</topology>
    </subcellularLocation>
</comment>
<keyword evidence="1 6" id="KW-0813">Transport</keyword>
<evidence type="ECO:0000256" key="3">
    <source>
        <dbReference type="ARBA" id="ARBA00022630"/>
    </source>
</evidence>